<dbReference type="Proteomes" id="UP000095751">
    <property type="component" value="Unassembled WGS sequence"/>
</dbReference>
<keyword evidence="10 14" id="KW-0472">Membrane</keyword>
<feature type="compositionally biased region" description="Low complexity" evidence="13">
    <location>
        <begin position="321"/>
        <end position="332"/>
    </location>
</feature>
<evidence type="ECO:0000313" key="16">
    <source>
        <dbReference type="EMBL" id="OEU16164.1"/>
    </source>
</evidence>
<dbReference type="CDD" id="cd03505">
    <property type="entry name" value="Delta9-FADS-like"/>
    <property type="match status" value="1"/>
</dbReference>
<evidence type="ECO:0000256" key="8">
    <source>
        <dbReference type="ARBA" id="ARBA00023004"/>
    </source>
</evidence>
<evidence type="ECO:0000256" key="6">
    <source>
        <dbReference type="ARBA" id="ARBA00022989"/>
    </source>
</evidence>
<evidence type="ECO:0000256" key="14">
    <source>
        <dbReference type="SAM" id="Phobius"/>
    </source>
</evidence>
<keyword evidence="5" id="KW-0276">Fatty acid metabolism</keyword>
<evidence type="ECO:0000256" key="4">
    <source>
        <dbReference type="ARBA" id="ARBA00022692"/>
    </source>
</evidence>
<evidence type="ECO:0000256" key="11">
    <source>
        <dbReference type="ARBA" id="ARBA00023160"/>
    </source>
</evidence>
<dbReference type="EMBL" id="KV784358">
    <property type="protein sequence ID" value="OEU16164.1"/>
    <property type="molecule type" value="Genomic_DNA"/>
</dbReference>
<evidence type="ECO:0000256" key="2">
    <source>
        <dbReference type="ARBA" id="ARBA00009295"/>
    </source>
</evidence>
<dbReference type="PANTHER" id="PTHR11351">
    <property type="entry name" value="ACYL-COA DESATURASE"/>
    <property type="match status" value="1"/>
</dbReference>
<comment type="domain">
    <text evidence="12">The histidine box domains are involved in binding the catalytic metal ions.</text>
</comment>
<dbReference type="PANTHER" id="PTHR11351:SF31">
    <property type="entry name" value="DESATURASE 1, ISOFORM A-RELATED"/>
    <property type="match status" value="1"/>
</dbReference>
<evidence type="ECO:0000256" key="9">
    <source>
        <dbReference type="ARBA" id="ARBA00023098"/>
    </source>
</evidence>
<evidence type="ECO:0000256" key="3">
    <source>
        <dbReference type="ARBA" id="ARBA00022516"/>
    </source>
</evidence>
<keyword evidence="7 12" id="KW-0560">Oxidoreductase</keyword>
<keyword evidence="8" id="KW-0408">Iron</keyword>
<dbReference type="AlphaFoldDB" id="A0A1E7FDE3"/>
<dbReference type="KEGG" id="fcy:FRACYDRAFT_208053"/>
<evidence type="ECO:0000256" key="13">
    <source>
        <dbReference type="SAM" id="MobiDB-lite"/>
    </source>
</evidence>
<evidence type="ECO:0000259" key="15">
    <source>
        <dbReference type="Pfam" id="PF00487"/>
    </source>
</evidence>
<dbReference type="InterPro" id="IPR015876">
    <property type="entry name" value="Acyl-CoA_DS"/>
</dbReference>
<keyword evidence="6 14" id="KW-1133">Transmembrane helix</keyword>
<keyword evidence="3 12" id="KW-0444">Lipid biosynthesis</keyword>
<feature type="transmembrane region" description="Helical" evidence="14">
    <location>
        <begin position="54"/>
        <end position="73"/>
    </location>
</feature>
<dbReference type="GO" id="GO:0006636">
    <property type="term" value="P:unsaturated fatty acid biosynthetic process"/>
    <property type="evidence" value="ECO:0007669"/>
    <property type="project" value="TreeGrafter"/>
</dbReference>
<feature type="compositionally biased region" description="Acidic residues" evidence="13">
    <location>
        <begin position="335"/>
        <end position="348"/>
    </location>
</feature>
<accession>A0A1E7FDE3</accession>
<comment type="cofactor">
    <cofactor evidence="12">
        <name>Fe(2+)</name>
        <dbReference type="ChEBI" id="CHEBI:29033"/>
    </cofactor>
</comment>
<protein>
    <submittedName>
        <fullName evidence="16">Delta-9-desaturase</fullName>
    </submittedName>
</protein>
<dbReference type="InParanoid" id="A0A1E7FDE3"/>
<evidence type="ECO:0000256" key="1">
    <source>
        <dbReference type="ARBA" id="ARBA00004141"/>
    </source>
</evidence>
<comment type="similarity">
    <text evidence="2 12">Belongs to the fatty acid desaturase type 1 family.</text>
</comment>
<dbReference type="GO" id="GO:0005789">
    <property type="term" value="C:endoplasmic reticulum membrane"/>
    <property type="evidence" value="ECO:0007669"/>
    <property type="project" value="TreeGrafter"/>
</dbReference>
<keyword evidence="17" id="KW-1185">Reference proteome</keyword>
<dbReference type="InterPro" id="IPR005804">
    <property type="entry name" value="FA_desaturase_dom"/>
</dbReference>
<gene>
    <name evidence="16" type="primary">FAD7</name>
    <name evidence="16" type="ORF">FRACYDRAFT_208053</name>
</gene>
<keyword evidence="9" id="KW-0443">Lipid metabolism</keyword>
<evidence type="ECO:0000313" key="17">
    <source>
        <dbReference type="Proteomes" id="UP000095751"/>
    </source>
</evidence>
<dbReference type="GO" id="GO:0005506">
    <property type="term" value="F:iron ion binding"/>
    <property type="evidence" value="ECO:0007669"/>
    <property type="project" value="TreeGrafter"/>
</dbReference>
<dbReference type="Pfam" id="PF00487">
    <property type="entry name" value="FA_desaturase"/>
    <property type="match status" value="1"/>
</dbReference>
<name>A0A1E7FDE3_9STRA</name>
<evidence type="ECO:0000256" key="12">
    <source>
        <dbReference type="RuleBase" id="RU000581"/>
    </source>
</evidence>
<feature type="region of interest" description="Disordered" evidence="13">
    <location>
        <begin position="310"/>
        <end position="357"/>
    </location>
</feature>
<reference evidence="16 17" key="1">
    <citation type="submission" date="2016-09" db="EMBL/GenBank/DDBJ databases">
        <title>Extensive genetic diversity and differential bi-allelic expression allows diatom success in the polar Southern Ocean.</title>
        <authorList>
            <consortium name="DOE Joint Genome Institute"/>
            <person name="Mock T."/>
            <person name="Otillar R.P."/>
            <person name="Strauss J."/>
            <person name="Dupont C."/>
            <person name="Frickenhaus S."/>
            <person name="Maumus F."/>
            <person name="Mcmullan M."/>
            <person name="Sanges R."/>
            <person name="Schmutz J."/>
            <person name="Toseland A."/>
            <person name="Valas R."/>
            <person name="Veluchamy A."/>
            <person name="Ward B.J."/>
            <person name="Allen A."/>
            <person name="Barry K."/>
            <person name="Falciatore A."/>
            <person name="Ferrante M."/>
            <person name="Fortunato A.E."/>
            <person name="Gloeckner G."/>
            <person name="Gruber A."/>
            <person name="Hipkin R."/>
            <person name="Janech M."/>
            <person name="Kroth P."/>
            <person name="Leese F."/>
            <person name="Lindquist E."/>
            <person name="Lyon B.R."/>
            <person name="Martin J."/>
            <person name="Mayer C."/>
            <person name="Parker M."/>
            <person name="Quesneville H."/>
            <person name="Raymond J."/>
            <person name="Uhlig C."/>
            <person name="Valentin K.U."/>
            <person name="Worden A.Z."/>
            <person name="Armbrust E.V."/>
            <person name="Bowler C."/>
            <person name="Green B."/>
            <person name="Moulton V."/>
            <person name="Van Oosterhout C."/>
            <person name="Grigoriev I."/>
        </authorList>
    </citation>
    <scope>NUCLEOTIDE SEQUENCE [LARGE SCALE GENOMIC DNA]</scope>
    <source>
        <strain evidence="16 17">CCMP1102</strain>
    </source>
</reference>
<dbReference type="GO" id="GO:0004768">
    <property type="term" value="F:stearoyl-CoA 9-desaturase activity"/>
    <property type="evidence" value="ECO:0007669"/>
    <property type="project" value="TreeGrafter"/>
</dbReference>
<comment type="subcellular location">
    <subcellularLocation>
        <location evidence="1">Membrane</location>
        <topology evidence="1">Multi-pass membrane protein</topology>
    </subcellularLocation>
</comment>
<evidence type="ECO:0000256" key="10">
    <source>
        <dbReference type="ARBA" id="ARBA00023136"/>
    </source>
</evidence>
<organism evidence="16 17">
    <name type="scientific">Fragilariopsis cylindrus CCMP1102</name>
    <dbReference type="NCBI Taxonomy" id="635003"/>
    <lineage>
        <taxon>Eukaryota</taxon>
        <taxon>Sar</taxon>
        <taxon>Stramenopiles</taxon>
        <taxon>Ochrophyta</taxon>
        <taxon>Bacillariophyta</taxon>
        <taxon>Bacillariophyceae</taxon>
        <taxon>Bacillariophycidae</taxon>
        <taxon>Bacillariales</taxon>
        <taxon>Bacillariaceae</taxon>
        <taxon>Fragilariopsis</taxon>
    </lineage>
</organism>
<dbReference type="OrthoDB" id="10260134at2759"/>
<keyword evidence="11 12" id="KW-0275">Fatty acid biosynthesis</keyword>
<dbReference type="PRINTS" id="PR00075">
    <property type="entry name" value="FACDDSATRASE"/>
</dbReference>
<sequence length="357" mass="40481">MDLSFKMISEIPSLIKHHHNAGTINWPMSRYVTAVHIMGLVGLTKVMDVKRETLLLAFLLWPISGLGITVGAHRLWSHRSFTASFPVRVFLMLCNSIACQQTIYKWVRDHRVHHKHSETNADPHNATRGFFFAHLGWLYLKKHPDVIKAGKLIDMKDLQEDPVVMFQKRLDPVLNLFMCFVLPAQVAVKFWGESFWPAFFVAGALRYIFVLHCTALVNSAAHLYGDHPYENTHPSENPIVSFFAIGEGWHNWHHRYPFDYAASELGISSQYNPSKIFIDMLAAVGLVWGRKRGTAMWNITKERRAEKVHEVTQVDSIPPVATSSIDSDSSATKESDDEDDFSDADADDIPAGAVRLE</sequence>
<keyword evidence="4 12" id="KW-0812">Transmembrane</keyword>
<evidence type="ECO:0000256" key="5">
    <source>
        <dbReference type="ARBA" id="ARBA00022832"/>
    </source>
</evidence>
<proteinExistence type="inferred from homology"/>
<feature type="domain" description="Fatty acid desaturase" evidence="15">
    <location>
        <begin position="56"/>
        <end position="257"/>
    </location>
</feature>
<evidence type="ECO:0000256" key="7">
    <source>
        <dbReference type="ARBA" id="ARBA00023002"/>
    </source>
</evidence>